<dbReference type="RefSeq" id="WP_067647190.1">
    <property type="nucleotide sequence ID" value="NZ_CP015249.1"/>
</dbReference>
<sequence length="270" mass="28542">MTAPEEALGSFEAKWTGVHPELALALRFLPEPGKARERSFALIGFELEDAAFRIVEDHVAGAKLHWWAEELVRAQAGKPRHPLTAALVPQAGEPAAAWDAVIAGAVAVREAQPAASVAALLEGYQVLYAPLADVEAALFPGVAAPAAGEAASLSRALRQAADLAGTLQRGHLPLPLDLLARHQLQRGQLSEPSPARAAALRDLLRQLVGRMKAVPLDGLSLARVAVLAADTARARRAARATDPAAALRADSARVTPGTAWKLWRSARRRG</sequence>
<dbReference type="Gene3D" id="1.10.600.10">
    <property type="entry name" value="Farnesyl Diphosphate Synthase"/>
    <property type="match status" value="1"/>
</dbReference>
<reference evidence="1 2" key="1">
    <citation type="submission" date="2016-04" db="EMBL/GenBank/DDBJ databases">
        <title>Complete genome sequence of Dokdonella koreensis DS-123T.</title>
        <authorList>
            <person name="Kim J.F."/>
            <person name="Lee H."/>
            <person name="Kwak M.-J."/>
        </authorList>
    </citation>
    <scope>NUCLEOTIDE SEQUENCE [LARGE SCALE GENOMIC DNA]</scope>
    <source>
        <strain evidence="1 2">DS-123</strain>
    </source>
</reference>
<gene>
    <name evidence="1" type="ORF">I596_2145</name>
</gene>
<name>A0A160DUJ8_9GAMM</name>
<dbReference type="AlphaFoldDB" id="A0A160DUJ8"/>
<dbReference type="SUPFAM" id="SSF48576">
    <property type="entry name" value="Terpenoid synthases"/>
    <property type="match status" value="1"/>
</dbReference>
<accession>A0A160DUJ8</accession>
<protein>
    <recommendedName>
        <fullName evidence="3">Phytoene synthase</fullName>
    </recommendedName>
</protein>
<dbReference type="KEGG" id="dko:I596_2145"/>
<dbReference type="InterPro" id="IPR008949">
    <property type="entry name" value="Isoprenoid_synthase_dom_sf"/>
</dbReference>
<evidence type="ECO:0000313" key="2">
    <source>
        <dbReference type="Proteomes" id="UP000076830"/>
    </source>
</evidence>
<proteinExistence type="predicted"/>
<dbReference type="EMBL" id="CP015249">
    <property type="protein sequence ID" value="ANB18158.1"/>
    <property type="molecule type" value="Genomic_DNA"/>
</dbReference>
<dbReference type="STRING" id="1300342.I596_2145"/>
<organism evidence="1 2">
    <name type="scientific">Dokdonella koreensis DS-123</name>
    <dbReference type="NCBI Taxonomy" id="1300342"/>
    <lineage>
        <taxon>Bacteria</taxon>
        <taxon>Pseudomonadati</taxon>
        <taxon>Pseudomonadota</taxon>
        <taxon>Gammaproteobacteria</taxon>
        <taxon>Lysobacterales</taxon>
        <taxon>Rhodanobacteraceae</taxon>
        <taxon>Dokdonella</taxon>
    </lineage>
</organism>
<evidence type="ECO:0000313" key="1">
    <source>
        <dbReference type="EMBL" id="ANB18158.1"/>
    </source>
</evidence>
<keyword evidence="2" id="KW-1185">Reference proteome</keyword>
<dbReference type="OrthoDB" id="5959054at2"/>
<evidence type="ECO:0008006" key="3">
    <source>
        <dbReference type="Google" id="ProtNLM"/>
    </source>
</evidence>
<dbReference type="Proteomes" id="UP000076830">
    <property type="component" value="Chromosome"/>
</dbReference>